<dbReference type="AlphaFoldDB" id="A0A139AVM8"/>
<keyword evidence="3" id="KW-0067">ATP-binding</keyword>
<name>A0A139AVM8_GONPJ</name>
<dbReference type="InterPro" id="IPR005654">
    <property type="entry name" value="ATPase_AFG1-like"/>
</dbReference>
<dbReference type="GO" id="GO:0005739">
    <property type="term" value="C:mitochondrion"/>
    <property type="evidence" value="ECO:0007669"/>
    <property type="project" value="TreeGrafter"/>
</dbReference>
<dbReference type="NCBIfam" id="NF040713">
    <property type="entry name" value="ZapE"/>
    <property type="match status" value="1"/>
</dbReference>
<proteinExistence type="inferred from homology"/>
<sequence length="638" mass="71268">MRAVVRLQALYDRLIDYHPPEWLLEMEDDGTPFQSTTESHRLSEPGGEWSTVNADAEGQTSVTWSAAHQPGYDAGGTDEEVFEVPKGIWLCGEVGTGKTMLMDIFFASMPTPKKRKVHFHAFMLETYRKMHQWHTANGHITQHGAGAVASGYGKVDPSSANDHVLQWVARELVRESWLIAFDEFQVIDIATAAILKQLFTHVFRMGGVVVATSNRSPDNLYRGGYQRHLFSSFMEVLRDRMEVHDMRSTLDYRADGSVMGENESPTYYRSDDAESVEKFDFAVSDAVAGEELHRLALPVASRTLLLPRVTSSGVALFTFNELCRSAFGPMDMLALCKQCHTVVVRDVPRMGLGMKDPARRLITFLDAAYEWKVRIYILAGAAPEDLFVISPSQIFLPTVSPPSADHEGSPLSAADDIPTDDSTDIMLRETLGAAISQTSRQRAYRTMWGARGGSEEEEEKKAREDVERLAIFTAEDEIFAFRRASSRIREMAWGARYARESGAGRSVGAWTGSDWSESSEGGVGTATEAVTPAVPHRHDTMASDDWGDEASYRGYLKQFTKFNQQADETHEEFVDRMRGKVGRGSREVRGKTLKLPDWHFFGMQGGDSDGWGVRLFMRQLKRKYEGKSAEGGRNSDSS</sequence>
<evidence type="ECO:0000256" key="3">
    <source>
        <dbReference type="ARBA" id="ARBA00022840"/>
    </source>
</evidence>
<organism evidence="4 5">
    <name type="scientific">Gonapodya prolifera (strain JEL478)</name>
    <name type="common">Monoblepharis prolifera</name>
    <dbReference type="NCBI Taxonomy" id="1344416"/>
    <lineage>
        <taxon>Eukaryota</taxon>
        <taxon>Fungi</taxon>
        <taxon>Fungi incertae sedis</taxon>
        <taxon>Chytridiomycota</taxon>
        <taxon>Chytridiomycota incertae sedis</taxon>
        <taxon>Monoblepharidomycetes</taxon>
        <taxon>Monoblepharidales</taxon>
        <taxon>Gonapodyaceae</taxon>
        <taxon>Gonapodya</taxon>
    </lineage>
</organism>
<dbReference type="Pfam" id="PF03969">
    <property type="entry name" value="AFG1_ATPase"/>
    <property type="match status" value="1"/>
</dbReference>
<protein>
    <recommendedName>
        <fullName evidence="6">AFG1-like ATPase</fullName>
    </recommendedName>
</protein>
<dbReference type="InterPro" id="IPR027417">
    <property type="entry name" value="P-loop_NTPase"/>
</dbReference>
<keyword evidence="5" id="KW-1185">Reference proteome</keyword>
<dbReference type="Proteomes" id="UP000070544">
    <property type="component" value="Unassembled WGS sequence"/>
</dbReference>
<gene>
    <name evidence="4" type="ORF">M427DRAFT_51722</name>
</gene>
<comment type="similarity">
    <text evidence="1">Belongs to the AFG1 ATPase family.</text>
</comment>
<reference evidence="4 5" key="1">
    <citation type="journal article" date="2015" name="Genome Biol. Evol.">
        <title>Phylogenomic analyses indicate that early fungi evolved digesting cell walls of algal ancestors of land plants.</title>
        <authorList>
            <person name="Chang Y."/>
            <person name="Wang S."/>
            <person name="Sekimoto S."/>
            <person name="Aerts A.L."/>
            <person name="Choi C."/>
            <person name="Clum A."/>
            <person name="LaButti K.M."/>
            <person name="Lindquist E.A."/>
            <person name="Yee Ngan C."/>
            <person name="Ohm R.A."/>
            <person name="Salamov A.A."/>
            <person name="Grigoriev I.V."/>
            <person name="Spatafora J.W."/>
            <person name="Berbee M.L."/>
        </authorList>
    </citation>
    <scope>NUCLEOTIDE SEQUENCE [LARGE SCALE GENOMIC DNA]</scope>
    <source>
        <strain evidence="4 5">JEL478</strain>
    </source>
</reference>
<dbReference type="GO" id="GO:0016887">
    <property type="term" value="F:ATP hydrolysis activity"/>
    <property type="evidence" value="ECO:0007669"/>
    <property type="project" value="InterPro"/>
</dbReference>
<dbReference type="Gene3D" id="3.40.50.300">
    <property type="entry name" value="P-loop containing nucleotide triphosphate hydrolases"/>
    <property type="match status" value="1"/>
</dbReference>
<dbReference type="PANTHER" id="PTHR12169">
    <property type="entry name" value="ATPASE N2B"/>
    <property type="match status" value="1"/>
</dbReference>
<dbReference type="GO" id="GO:0005524">
    <property type="term" value="F:ATP binding"/>
    <property type="evidence" value="ECO:0007669"/>
    <property type="project" value="UniProtKB-KW"/>
</dbReference>
<evidence type="ECO:0000313" key="4">
    <source>
        <dbReference type="EMBL" id="KXS20754.1"/>
    </source>
</evidence>
<evidence type="ECO:0000313" key="5">
    <source>
        <dbReference type="Proteomes" id="UP000070544"/>
    </source>
</evidence>
<accession>A0A139AVM8</accession>
<keyword evidence="2" id="KW-0547">Nucleotide-binding</keyword>
<evidence type="ECO:0000256" key="2">
    <source>
        <dbReference type="ARBA" id="ARBA00022741"/>
    </source>
</evidence>
<dbReference type="SUPFAM" id="SSF52540">
    <property type="entry name" value="P-loop containing nucleoside triphosphate hydrolases"/>
    <property type="match status" value="1"/>
</dbReference>
<dbReference type="PANTHER" id="PTHR12169:SF2">
    <property type="entry name" value="AFG1P"/>
    <property type="match status" value="1"/>
</dbReference>
<dbReference type="OrthoDB" id="548867at2759"/>
<evidence type="ECO:0008006" key="6">
    <source>
        <dbReference type="Google" id="ProtNLM"/>
    </source>
</evidence>
<evidence type="ECO:0000256" key="1">
    <source>
        <dbReference type="ARBA" id="ARBA00010322"/>
    </source>
</evidence>
<dbReference type="EMBL" id="KQ965734">
    <property type="protein sequence ID" value="KXS20754.1"/>
    <property type="molecule type" value="Genomic_DNA"/>
</dbReference>